<dbReference type="Gene3D" id="1.10.260.40">
    <property type="entry name" value="lambda repressor-like DNA-binding domains"/>
    <property type="match status" value="1"/>
</dbReference>
<dbReference type="Proteomes" id="UP000095512">
    <property type="component" value="Unassembled WGS sequence"/>
</dbReference>
<keyword evidence="1" id="KW-0238">DNA-binding</keyword>
<dbReference type="CDD" id="cd00093">
    <property type="entry name" value="HTH_XRE"/>
    <property type="match status" value="1"/>
</dbReference>
<evidence type="ECO:0000259" key="2">
    <source>
        <dbReference type="PROSITE" id="PS50943"/>
    </source>
</evidence>
<dbReference type="EMBL" id="CZAB01000009">
    <property type="protein sequence ID" value="CUO60951.1"/>
    <property type="molecule type" value="Genomic_DNA"/>
</dbReference>
<organism evidence="3 4">
    <name type="scientific">Enterocloster clostridioformis</name>
    <dbReference type="NCBI Taxonomy" id="1531"/>
    <lineage>
        <taxon>Bacteria</taxon>
        <taxon>Bacillati</taxon>
        <taxon>Bacillota</taxon>
        <taxon>Clostridia</taxon>
        <taxon>Lachnospirales</taxon>
        <taxon>Lachnospiraceae</taxon>
        <taxon>Enterocloster</taxon>
    </lineage>
</organism>
<protein>
    <submittedName>
        <fullName evidence="3">Transcriptional regulator</fullName>
    </submittedName>
</protein>
<sequence>MKRAIFFLYPHRQKIIDNEFCSLYTDCGGDKMNTLGERLNYARKQKGYTQDSLAQTIGVSRGVIFNLEKNKTEPQAIVINAVCQVLKINKEWLTDGTGDMEAGNQAFQSAKLLKELYDIAKELSEDEQLFLLDTVKSLKLRLSKRQ</sequence>
<dbReference type="PROSITE" id="PS50943">
    <property type="entry name" value="HTH_CROC1"/>
    <property type="match status" value="1"/>
</dbReference>
<dbReference type="SUPFAM" id="SSF47413">
    <property type="entry name" value="lambda repressor-like DNA-binding domains"/>
    <property type="match status" value="1"/>
</dbReference>
<evidence type="ECO:0000313" key="3">
    <source>
        <dbReference type="EMBL" id="CUO60951.1"/>
    </source>
</evidence>
<accession>A0A174GG82</accession>
<evidence type="ECO:0000313" key="4">
    <source>
        <dbReference type="Proteomes" id="UP000095512"/>
    </source>
</evidence>
<dbReference type="Pfam" id="PF12844">
    <property type="entry name" value="HTH_19"/>
    <property type="match status" value="1"/>
</dbReference>
<evidence type="ECO:0000256" key="1">
    <source>
        <dbReference type="ARBA" id="ARBA00023125"/>
    </source>
</evidence>
<reference evidence="3 4" key="1">
    <citation type="submission" date="2015-09" db="EMBL/GenBank/DDBJ databases">
        <authorList>
            <consortium name="Pathogen Informatics"/>
        </authorList>
    </citation>
    <scope>NUCLEOTIDE SEQUENCE [LARGE SCALE GENOMIC DNA]</scope>
    <source>
        <strain evidence="3 4">2789STDY5834865</strain>
    </source>
</reference>
<dbReference type="InterPro" id="IPR001387">
    <property type="entry name" value="Cro/C1-type_HTH"/>
</dbReference>
<dbReference type="PANTHER" id="PTHR46558">
    <property type="entry name" value="TRACRIPTIONAL REGULATORY PROTEIN-RELATED-RELATED"/>
    <property type="match status" value="1"/>
</dbReference>
<proteinExistence type="predicted"/>
<dbReference type="InterPro" id="IPR010982">
    <property type="entry name" value="Lambda_DNA-bd_dom_sf"/>
</dbReference>
<dbReference type="SMART" id="SM00530">
    <property type="entry name" value="HTH_XRE"/>
    <property type="match status" value="1"/>
</dbReference>
<dbReference type="PANTHER" id="PTHR46558:SF11">
    <property type="entry name" value="HTH-TYPE TRANSCRIPTIONAL REGULATOR XRE"/>
    <property type="match status" value="1"/>
</dbReference>
<feature type="domain" description="HTH cro/C1-type" evidence="2">
    <location>
        <begin position="39"/>
        <end position="93"/>
    </location>
</feature>
<name>A0A174GG82_9FIRM</name>
<dbReference type="GO" id="GO:0003677">
    <property type="term" value="F:DNA binding"/>
    <property type="evidence" value="ECO:0007669"/>
    <property type="project" value="UniProtKB-KW"/>
</dbReference>
<gene>
    <name evidence="3" type="ORF">ERS852480_01484</name>
</gene>
<dbReference type="AlphaFoldDB" id="A0A174GG82"/>